<name>A0A4Y2VMB1_ARAVE</name>
<dbReference type="AlphaFoldDB" id="A0A4Y2VMB1"/>
<evidence type="ECO:0000256" key="1">
    <source>
        <dbReference type="SAM" id="MobiDB-lite"/>
    </source>
</evidence>
<organism evidence="2 3">
    <name type="scientific">Araneus ventricosus</name>
    <name type="common">Orbweaver spider</name>
    <name type="synonym">Epeira ventricosa</name>
    <dbReference type="NCBI Taxonomy" id="182803"/>
    <lineage>
        <taxon>Eukaryota</taxon>
        <taxon>Metazoa</taxon>
        <taxon>Ecdysozoa</taxon>
        <taxon>Arthropoda</taxon>
        <taxon>Chelicerata</taxon>
        <taxon>Arachnida</taxon>
        <taxon>Araneae</taxon>
        <taxon>Araneomorphae</taxon>
        <taxon>Entelegynae</taxon>
        <taxon>Araneoidea</taxon>
        <taxon>Araneidae</taxon>
        <taxon>Araneus</taxon>
    </lineage>
</organism>
<dbReference type="EMBL" id="BGPR01047840">
    <property type="protein sequence ID" value="GBO24867.1"/>
    <property type="molecule type" value="Genomic_DNA"/>
</dbReference>
<accession>A0A4Y2VMB1</accession>
<reference evidence="2 3" key="1">
    <citation type="journal article" date="2019" name="Sci. Rep.">
        <title>Orb-weaving spider Araneus ventricosus genome elucidates the spidroin gene catalogue.</title>
        <authorList>
            <person name="Kono N."/>
            <person name="Nakamura H."/>
            <person name="Ohtoshi R."/>
            <person name="Moran D.A.P."/>
            <person name="Shinohara A."/>
            <person name="Yoshida Y."/>
            <person name="Fujiwara M."/>
            <person name="Mori M."/>
            <person name="Tomita M."/>
            <person name="Arakawa K."/>
        </authorList>
    </citation>
    <scope>NUCLEOTIDE SEQUENCE [LARGE SCALE GENOMIC DNA]</scope>
</reference>
<feature type="compositionally biased region" description="Polar residues" evidence="1">
    <location>
        <begin position="1"/>
        <end position="16"/>
    </location>
</feature>
<gene>
    <name evidence="2" type="ORF">AVEN_167408_1</name>
</gene>
<sequence>MTNADADSISSPAIQKTTEDAAEHKADEDSSDTDKRM</sequence>
<feature type="compositionally biased region" description="Basic and acidic residues" evidence="1">
    <location>
        <begin position="17"/>
        <end position="37"/>
    </location>
</feature>
<feature type="non-terminal residue" evidence="2">
    <location>
        <position position="37"/>
    </location>
</feature>
<proteinExistence type="predicted"/>
<protein>
    <submittedName>
        <fullName evidence="2">Uncharacterized protein</fullName>
    </submittedName>
</protein>
<evidence type="ECO:0000313" key="2">
    <source>
        <dbReference type="EMBL" id="GBO24867.1"/>
    </source>
</evidence>
<keyword evidence="3" id="KW-1185">Reference proteome</keyword>
<dbReference type="OrthoDB" id="6417956at2759"/>
<comment type="caution">
    <text evidence="2">The sequence shown here is derived from an EMBL/GenBank/DDBJ whole genome shotgun (WGS) entry which is preliminary data.</text>
</comment>
<dbReference type="Proteomes" id="UP000499080">
    <property type="component" value="Unassembled WGS sequence"/>
</dbReference>
<evidence type="ECO:0000313" key="3">
    <source>
        <dbReference type="Proteomes" id="UP000499080"/>
    </source>
</evidence>
<feature type="region of interest" description="Disordered" evidence="1">
    <location>
        <begin position="1"/>
        <end position="37"/>
    </location>
</feature>